<comment type="cofactor">
    <cofactor evidence="18">
        <name>Mg(2+)</name>
        <dbReference type="ChEBI" id="CHEBI:18420"/>
    </cofactor>
    <text evidence="18">Binds 1 Mg(2+) ion per subunit. Can also utilize other divalent metal cations, such as Ca(2+), Mn(2+) and Co(2+).</text>
</comment>
<evidence type="ECO:0000256" key="17">
    <source>
        <dbReference type="PIRSR" id="PIRSR605478-3"/>
    </source>
</evidence>
<evidence type="ECO:0000256" key="2">
    <source>
        <dbReference type="ARBA" id="ARBA00001941"/>
    </source>
</evidence>
<evidence type="ECO:0000256" key="8">
    <source>
        <dbReference type="ARBA" id="ARBA00022679"/>
    </source>
</evidence>
<feature type="binding site" evidence="17">
    <location>
        <position position="166"/>
    </location>
    <ligand>
        <name>thiamine diphosphate</name>
        <dbReference type="ChEBI" id="CHEBI:58937"/>
    </ligand>
</feature>
<dbReference type="PANTHER" id="PTHR43522:SF2">
    <property type="entry name" value="TRANSKETOLASE 1-RELATED"/>
    <property type="match status" value="1"/>
</dbReference>
<keyword evidence="12 17" id="KW-0786">Thiamine pyrophosphate</keyword>
<dbReference type="FunFam" id="3.40.50.920:FF:000003">
    <property type="entry name" value="Transketolase"/>
    <property type="match status" value="1"/>
</dbReference>
<dbReference type="STRING" id="441119.SAMN04488047_104189"/>
<feature type="binding site" evidence="18">
    <location>
        <position position="195"/>
    </location>
    <ligand>
        <name>Mg(2+)</name>
        <dbReference type="ChEBI" id="CHEBI:18420"/>
    </ligand>
</feature>
<gene>
    <name evidence="22" type="ORF">SAMN04488047_104189</name>
</gene>
<evidence type="ECO:0000256" key="16">
    <source>
        <dbReference type="PIRSR" id="PIRSR605478-2"/>
    </source>
</evidence>
<comment type="similarity">
    <text evidence="5 20">Belongs to the transketolase family.</text>
</comment>
<feature type="binding site" evidence="16">
    <location>
        <position position="476"/>
    </location>
    <ligand>
        <name>substrate</name>
    </ligand>
</feature>
<feature type="binding site" evidence="18">
    <location>
        <position position="197"/>
    </location>
    <ligand>
        <name>Mg(2+)</name>
        <dbReference type="ChEBI" id="CHEBI:18420"/>
    </ligand>
</feature>
<evidence type="ECO:0000256" key="12">
    <source>
        <dbReference type="ARBA" id="ARBA00023052"/>
    </source>
</evidence>
<feature type="binding site" evidence="17">
    <location>
        <position position="269"/>
    </location>
    <ligand>
        <name>thiamine diphosphate</name>
        <dbReference type="ChEBI" id="CHEBI:58937"/>
    </ligand>
</feature>
<proteinExistence type="inferred from homology"/>
<evidence type="ECO:0000256" key="9">
    <source>
        <dbReference type="ARBA" id="ARBA00022723"/>
    </source>
</evidence>
<keyword evidence="8 20" id="KW-0808">Transferase</keyword>
<evidence type="ECO:0000256" key="4">
    <source>
        <dbReference type="ARBA" id="ARBA00005215"/>
    </source>
</evidence>
<dbReference type="SMART" id="SM00861">
    <property type="entry name" value="Transket_pyr"/>
    <property type="match status" value="1"/>
</dbReference>
<comment type="catalytic activity">
    <reaction evidence="13 20">
        <text>D-sedoheptulose 7-phosphate + D-glyceraldehyde 3-phosphate = aldehydo-D-ribose 5-phosphate + D-xylulose 5-phosphate</text>
        <dbReference type="Rhea" id="RHEA:10508"/>
        <dbReference type="ChEBI" id="CHEBI:57483"/>
        <dbReference type="ChEBI" id="CHEBI:57737"/>
        <dbReference type="ChEBI" id="CHEBI:58273"/>
        <dbReference type="ChEBI" id="CHEBI:59776"/>
        <dbReference type="EC" id="2.2.1.1"/>
    </reaction>
</comment>
<evidence type="ECO:0000256" key="19">
    <source>
        <dbReference type="PIRSR" id="PIRSR605478-5"/>
    </source>
</evidence>
<dbReference type="GO" id="GO:0046872">
    <property type="term" value="F:metal ion binding"/>
    <property type="evidence" value="ECO:0007669"/>
    <property type="project" value="UniProtKB-KW"/>
</dbReference>
<accession>A0A1I5P1E3</accession>
<feature type="binding site" evidence="16">
    <location>
        <position position="38"/>
    </location>
    <ligand>
        <name>substrate</name>
    </ligand>
</feature>
<dbReference type="Proteomes" id="UP000199356">
    <property type="component" value="Unassembled WGS sequence"/>
</dbReference>
<reference evidence="22 23" key="1">
    <citation type="submission" date="2016-10" db="EMBL/GenBank/DDBJ databases">
        <authorList>
            <person name="de Groot N.N."/>
        </authorList>
    </citation>
    <scope>NUCLEOTIDE SEQUENCE [LARGE SCALE GENOMIC DNA]</scope>
    <source>
        <strain evidence="22 23">DSM 19547</strain>
    </source>
</reference>
<evidence type="ECO:0000256" key="11">
    <source>
        <dbReference type="ARBA" id="ARBA00022842"/>
    </source>
</evidence>
<evidence type="ECO:0000259" key="21">
    <source>
        <dbReference type="SMART" id="SM00861"/>
    </source>
</evidence>
<keyword evidence="23" id="KW-1185">Reference proteome</keyword>
<dbReference type="GO" id="GO:0005829">
    <property type="term" value="C:cytosol"/>
    <property type="evidence" value="ECO:0007669"/>
    <property type="project" value="TreeGrafter"/>
</dbReference>
<dbReference type="InterPro" id="IPR020826">
    <property type="entry name" value="Transketolase_BS"/>
</dbReference>
<dbReference type="FunFam" id="3.40.50.970:FF:000003">
    <property type="entry name" value="Transketolase"/>
    <property type="match status" value="1"/>
</dbReference>
<feature type="binding site" evidence="16">
    <location>
        <position position="480"/>
    </location>
    <ligand>
        <name>substrate</name>
    </ligand>
</feature>
<feature type="binding site" evidence="17">
    <location>
        <position position="444"/>
    </location>
    <ligand>
        <name>thiamine diphosphate</name>
        <dbReference type="ChEBI" id="CHEBI:58937"/>
    </ligand>
</feature>
<evidence type="ECO:0000256" key="10">
    <source>
        <dbReference type="ARBA" id="ARBA00022837"/>
    </source>
</evidence>
<dbReference type="GO" id="GO:0009052">
    <property type="term" value="P:pentose-phosphate shunt, non-oxidative branch"/>
    <property type="evidence" value="ECO:0007669"/>
    <property type="project" value="UniProtKB-ARBA"/>
</dbReference>
<evidence type="ECO:0000256" key="1">
    <source>
        <dbReference type="ARBA" id="ARBA00001913"/>
    </source>
</evidence>
<feature type="binding site" evidence="17">
    <location>
        <begin position="127"/>
        <end position="129"/>
    </location>
    <ligand>
        <name>thiamine diphosphate</name>
        <dbReference type="ChEBI" id="CHEBI:58937"/>
    </ligand>
</feature>
<keyword evidence="11 18" id="KW-0460">Magnesium</keyword>
<dbReference type="InterPro" id="IPR005478">
    <property type="entry name" value="Transketolase_bac-like"/>
</dbReference>
<feature type="site" description="Important for catalytic activity" evidence="19">
    <location>
        <position position="38"/>
    </location>
</feature>
<dbReference type="Gene3D" id="3.40.50.920">
    <property type="match status" value="1"/>
</dbReference>
<dbReference type="PROSITE" id="PS00802">
    <property type="entry name" value="TRANSKETOLASE_2"/>
    <property type="match status" value="1"/>
</dbReference>
<keyword evidence="9 18" id="KW-0479">Metal-binding</keyword>
<name>A0A1I5P1E3_9RHOB</name>
<evidence type="ECO:0000256" key="7">
    <source>
        <dbReference type="ARBA" id="ARBA00013152"/>
    </source>
</evidence>
<dbReference type="SUPFAM" id="SSF52518">
    <property type="entry name" value="Thiamin diphosphate-binding fold (THDP-binding)"/>
    <property type="match status" value="2"/>
</dbReference>
<dbReference type="Gene3D" id="3.40.50.970">
    <property type="match status" value="2"/>
</dbReference>
<dbReference type="AlphaFoldDB" id="A0A1I5P1E3"/>
<comment type="pathway">
    <text evidence="4">Carbohydrate biosynthesis; Calvin cycle.</text>
</comment>
<comment type="cofactor">
    <cofactor evidence="20">
        <name>Mg(2+)</name>
        <dbReference type="ChEBI" id="CHEBI:18420"/>
    </cofactor>
    <cofactor evidence="20">
        <name>Ca(2+)</name>
        <dbReference type="ChEBI" id="CHEBI:29108"/>
    </cofactor>
    <cofactor evidence="20">
        <name>Mn(2+)</name>
        <dbReference type="ChEBI" id="CHEBI:29035"/>
    </cofactor>
    <cofactor evidence="20">
        <name>Co(2+)</name>
        <dbReference type="ChEBI" id="CHEBI:48828"/>
    </cofactor>
    <text evidence="20">Binds 1 Mg(2+) ion per subunit. Can also utilize other divalent metal cations, such as Ca(2+), Mn(2+) and Co(2+).</text>
</comment>
<evidence type="ECO:0000256" key="14">
    <source>
        <dbReference type="NCBIfam" id="TIGR00232"/>
    </source>
</evidence>
<dbReference type="Pfam" id="PF00456">
    <property type="entry name" value="Transketolase_N"/>
    <property type="match status" value="1"/>
</dbReference>
<dbReference type="SUPFAM" id="SSF52922">
    <property type="entry name" value="TK C-terminal domain-like"/>
    <property type="match status" value="1"/>
</dbReference>
<comment type="cofactor">
    <cofactor evidence="1">
        <name>Ca(2+)</name>
        <dbReference type="ChEBI" id="CHEBI:29108"/>
    </cofactor>
</comment>
<dbReference type="InterPro" id="IPR049557">
    <property type="entry name" value="Transketolase_CS"/>
</dbReference>
<evidence type="ECO:0000256" key="6">
    <source>
        <dbReference type="ARBA" id="ARBA00011738"/>
    </source>
</evidence>
<comment type="function">
    <text evidence="20">Catalyzes the transfer of a two-carbon ketol group from a ketose donor to an aldose acceptor, via a covalent intermediate with the cofactor thiamine pyrophosphate.</text>
</comment>
<protein>
    <recommendedName>
        <fullName evidence="7 14">Transketolase</fullName>
        <ecNumber evidence="7 14">2.2.1.1</ecNumber>
    </recommendedName>
</protein>
<evidence type="ECO:0000256" key="15">
    <source>
        <dbReference type="PIRSR" id="PIRSR605478-1"/>
    </source>
</evidence>
<evidence type="ECO:0000256" key="20">
    <source>
        <dbReference type="RuleBase" id="RU004996"/>
    </source>
</evidence>
<evidence type="ECO:0000256" key="13">
    <source>
        <dbReference type="ARBA" id="ARBA00049473"/>
    </source>
</evidence>
<feature type="binding site" evidence="16">
    <location>
        <position position="527"/>
    </location>
    <ligand>
        <name>substrate</name>
    </ligand>
</feature>
<dbReference type="NCBIfam" id="TIGR00232">
    <property type="entry name" value="tktlase_bact"/>
    <property type="match status" value="1"/>
</dbReference>
<feature type="binding site" evidence="16">
    <location>
        <position position="468"/>
    </location>
    <ligand>
        <name>substrate</name>
    </ligand>
</feature>
<dbReference type="GO" id="GO:0004802">
    <property type="term" value="F:transketolase activity"/>
    <property type="evidence" value="ECO:0007669"/>
    <property type="project" value="UniProtKB-UniRule"/>
</dbReference>
<dbReference type="PANTHER" id="PTHR43522">
    <property type="entry name" value="TRANSKETOLASE"/>
    <property type="match status" value="1"/>
</dbReference>
<feature type="active site" description="Proton donor" evidence="15">
    <location>
        <position position="418"/>
    </location>
</feature>
<evidence type="ECO:0000256" key="18">
    <source>
        <dbReference type="PIRSR" id="PIRSR605478-4"/>
    </source>
</evidence>
<dbReference type="InterPro" id="IPR029061">
    <property type="entry name" value="THDP-binding"/>
</dbReference>
<evidence type="ECO:0000313" key="23">
    <source>
        <dbReference type="Proteomes" id="UP000199356"/>
    </source>
</evidence>
<feature type="binding site" evidence="17">
    <location>
        <position position="78"/>
    </location>
    <ligand>
        <name>thiamine diphosphate</name>
        <dbReference type="ChEBI" id="CHEBI:58937"/>
    </ligand>
</feature>
<dbReference type="InterPro" id="IPR009014">
    <property type="entry name" value="Transketo_C/PFOR_II"/>
</dbReference>
<dbReference type="Pfam" id="PF22613">
    <property type="entry name" value="Transketolase_C_1"/>
    <property type="match status" value="1"/>
</dbReference>
<keyword evidence="10 20" id="KW-0106">Calcium</keyword>
<feature type="binding site" evidence="16">
    <location>
        <position position="269"/>
    </location>
    <ligand>
        <name>substrate</name>
    </ligand>
</feature>
<dbReference type="CDD" id="cd02012">
    <property type="entry name" value="TPP_TK"/>
    <property type="match status" value="1"/>
</dbReference>
<comment type="cofactor">
    <cofactor evidence="2">
        <name>Co(2+)</name>
        <dbReference type="ChEBI" id="CHEBI:48828"/>
    </cofactor>
</comment>
<dbReference type="EC" id="2.2.1.1" evidence="7 14"/>
<comment type="cofactor">
    <cofactor evidence="17">
        <name>thiamine diphosphate</name>
        <dbReference type="ChEBI" id="CHEBI:58937"/>
    </cofactor>
    <text evidence="17">Binds 1 thiamine pyrophosphate per subunit. During the reaction, the substrate forms a covalent intermediate with the cofactor.</text>
</comment>
<dbReference type="InterPro" id="IPR033247">
    <property type="entry name" value="Transketolase_fam"/>
</dbReference>
<evidence type="ECO:0000313" key="22">
    <source>
        <dbReference type="EMBL" id="SFP27852.1"/>
    </source>
</evidence>
<comment type="pathway">
    <text evidence="3">Carbohydrate degradation; pentose phosphate pathway.</text>
</comment>
<dbReference type="FunFam" id="3.40.50.970:FF:000004">
    <property type="entry name" value="Transketolase"/>
    <property type="match status" value="1"/>
</dbReference>
<dbReference type="PROSITE" id="PS00801">
    <property type="entry name" value="TRANSKETOLASE_1"/>
    <property type="match status" value="1"/>
</dbReference>
<organism evidence="22 23">
    <name type="scientific">Tranquillimonas alkanivorans</name>
    <dbReference type="NCBI Taxonomy" id="441119"/>
    <lineage>
        <taxon>Bacteria</taxon>
        <taxon>Pseudomonadati</taxon>
        <taxon>Pseudomonadota</taxon>
        <taxon>Alphaproteobacteria</taxon>
        <taxon>Rhodobacterales</taxon>
        <taxon>Roseobacteraceae</taxon>
        <taxon>Tranquillimonas</taxon>
    </lineage>
</organism>
<feature type="binding site" evidence="16">
    <location>
        <position position="391"/>
    </location>
    <ligand>
        <name>substrate</name>
    </ligand>
</feature>
<feature type="site" description="Important for catalytic activity" evidence="19">
    <location>
        <position position="269"/>
    </location>
</feature>
<dbReference type="InterPro" id="IPR005474">
    <property type="entry name" value="Transketolase_N"/>
</dbReference>
<feature type="domain" description="Transketolase-like pyrimidine-binding" evidence="21">
    <location>
        <begin position="361"/>
        <end position="532"/>
    </location>
</feature>
<comment type="subunit">
    <text evidence="6 20">Homodimer.</text>
</comment>
<sequence length="675" mass="73187">MHQVDIATLRETHPDHWTRAAAIRVLAMDAVQAANSGHPGMPMGMADVATVLYEKHLKFDAAAPDWPDRDRFILSAGHGSMLIYALLHLTGYEQMTLDQIKNFRQLHSITAGHPENFLVNGVETTTGPLGQGLANSVGFAMAEEILRARFGKKVVDHRTWVIAGDGCLMEGISHEAIGLAGKQKLSKLTVFWDDNDISIDGRVSLSDVTDQKARFEAAGWDVLSCDGHDPADIDAAIEKAKASDKPVLIACKTTIGFGAPNKQDTAKAHGSPLGPDEIAATREVYGWPHAPFEIPADVKSQWEEIGRRGATARAEWQSRFDELSDNRKALFARMQAGEAPKKLASTIRALKKQISEGQPKVATRKASEMVLEVVNPAMPETVGGSADLTGSNNTMTADLGIFDADNRKGRYVHYGIREHGMAAAMNGMALHGGVRPYGGTFLCFTDYARGAMRLSALMGAPVVYVMTHDSIGLGEDGPTHQPVEHLAICRATPNTWVFRPADTVETAEAWELALTSEKTPSVLALSRQGLPTVRTEHKTKNLTAQGAYVLAEAEGKRQAILMATGSEVEIAMKARDLLQAEGIGTRVVSMPCMELFAQQDEKYRRRVLPAGPVRVAVEAAVRQGWDRWLLGERGREQKAGFIGMEGFGASAPAPELYERFGITAEAVAEKAKALL</sequence>
<feature type="binding site" evidence="17">
    <location>
        <position position="195"/>
    </location>
    <ligand>
        <name>thiamine diphosphate</name>
        <dbReference type="ChEBI" id="CHEBI:58937"/>
    </ligand>
</feature>
<evidence type="ECO:0000256" key="3">
    <source>
        <dbReference type="ARBA" id="ARBA00004959"/>
    </source>
</evidence>
<feature type="binding site" evidence="18">
    <location>
        <position position="165"/>
    </location>
    <ligand>
        <name>Mg(2+)</name>
        <dbReference type="ChEBI" id="CHEBI:18420"/>
    </ligand>
</feature>
<dbReference type="EMBL" id="FOXA01000004">
    <property type="protein sequence ID" value="SFP27852.1"/>
    <property type="molecule type" value="Genomic_DNA"/>
</dbReference>
<evidence type="ECO:0000256" key="5">
    <source>
        <dbReference type="ARBA" id="ARBA00007131"/>
    </source>
</evidence>
<feature type="binding site" evidence="16">
    <location>
        <position position="364"/>
    </location>
    <ligand>
        <name>substrate</name>
    </ligand>
</feature>
<dbReference type="CDD" id="cd07033">
    <property type="entry name" value="TPP_PYR_DXS_TK_like"/>
    <property type="match status" value="1"/>
</dbReference>
<dbReference type="Pfam" id="PF02779">
    <property type="entry name" value="Transket_pyr"/>
    <property type="match status" value="1"/>
</dbReference>
<dbReference type="InterPro" id="IPR055152">
    <property type="entry name" value="Transketolase-like_C_2"/>
</dbReference>
<dbReference type="InterPro" id="IPR005475">
    <property type="entry name" value="Transketolase-like_Pyr-bd"/>
</dbReference>